<dbReference type="OrthoDB" id="9785185at2"/>
<reference evidence="4" key="2">
    <citation type="submission" date="2015-07" db="EMBL/GenBank/DDBJ databases">
        <title>MeaNS - Measles Nucleotide Surveillance Program.</title>
        <authorList>
            <person name="Tran T."/>
            <person name="Druce J."/>
        </authorList>
    </citation>
    <scope>NUCLEOTIDE SEQUENCE</scope>
    <source>
        <strain evidence="4">DSM 9887</strain>
    </source>
</reference>
<dbReference type="RefSeq" id="WP_049737842.1">
    <property type="nucleotide sequence ID" value="NZ_BJON01000019.1"/>
</dbReference>
<dbReference type="Proteomes" id="UP000036834">
    <property type="component" value="Unassembled WGS sequence"/>
</dbReference>
<dbReference type="Pfam" id="PF00535">
    <property type="entry name" value="Glycos_transf_2"/>
    <property type="match status" value="1"/>
</dbReference>
<evidence type="ECO:0000256" key="1">
    <source>
        <dbReference type="ARBA" id="ARBA00006739"/>
    </source>
</evidence>
<dbReference type="AlphaFoldDB" id="A0A0K9YYW6"/>
<evidence type="ECO:0000313" key="3">
    <source>
        <dbReference type="EMBL" id="GED71098.1"/>
    </source>
</evidence>
<evidence type="ECO:0000313" key="6">
    <source>
        <dbReference type="Proteomes" id="UP000319578"/>
    </source>
</evidence>
<accession>A0A0K9YYW6</accession>
<dbReference type="EMBL" id="BJON01000019">
    <property type="protein sequence ID" value="GED71098.1"/>
    <property type="molecule type" value="Genomic_DNA"/>
</dbReference>
<comment type="similarity">
    <text evidence="1">Belongs to the glycosyltransferase 2 family.</text>
</comment>
<dbReference type="PATRIC" id="fig|54915.3.peg.7009"/>
<feature type="domain" description="Glycosyltransferase 2-like" evidence="2">
    <location>
        <begin position="10"/>
        <end position="167"/>
    </location>
</feature>
<name>A0A0K9YYW6_9BACL</name>
<evidence type="ECO:0000313" key="5">
    <source>
        <dbReference type="Proteomes" id="UP000036834"/>
    </source>
</evidence>
<proteinExistence type="inferred from homology"/>
<keyword evidence="4" id="KW-0808">Transferase</keyword>
<dbReference type="CDD" id="cd06433">
    <property type="entry name" value="GT_2_WfgS_like"/>
    <property type="match status" value="1"/>
</dbReference>
<gene>
    <name evidence="4" type="ORF">ADS79_07845</name>
    <name evidence="3" type="ORF">BRE01_48000</name>
</gene>
<dbReference type="InterPro" id="IPR001173">
    <property type="entry name" value="Glyco_trans_2-like"/>
</dbReference>
<dbReference type="EMBL" id="LGIQ01000005">
    <property type="protein sequence ID" value="KNB73832.1"/>
    <property type="molecule type" value="Genomic_DNA"/>
</dbReference>
<dbReference type="Gene3D" id="3.90.550.10">
    <property type="entry name" value="Spore Coat Polysaccharide Biosynthesis Protein SpsA, Chain A"/>
    <property type="match status" value="1"/>
</dbReference>
<dbReference type="PANTHER" id="PTHR22916">
    <property type="entry name" value="GLYCOSYLTRANSFERASE"/>
    <property type="match status" value="1"/>
</dbReference>
<protein>
    <submittedName>
        <fullName evidence="4">Glycosyl transferase</fullName>
    </submittedName>
</protein>
<dbReference type="GO" id="GO:0016758">
    <property type="term" value="F:hexosyltransferase activity"/>
    <property type="evidence" value="ECO:0007669"/>
    <property type="project" value="UniProtKB-ARBA"/>
</dbReference>
<dbReference type="InterPro" id="IPR029044">
    <property type="entry name" value="Nucleotide-diphossugar_trans"/>
</dbReference>
<dbReference type="Proteomes" id="UP000319578">
    <property type="component" value="Unassembled WGS sequence"/>
</dbReference>
<reference evidence="3 6" key="3">
    <citation type="submission" date="2019-06" db="EMBL/GenBank/DDBJ databases">
        <title>Whole genome shotgun sequence of Brevibacillus reuszeri NBRC 15719.</title>
        <authorList>
            <person name="Hosoyama A."/>
            <person name="Uohara A."/>
            <person name="Ohji S."/>
            <person name="Ichikawa N."/>
        </authorList>
    </citation>
    <scope>NUCLEOTIDE SEQUENCE [LARGE SCALE GENOMIC DNA]</scope>
    <source>
        <strain evidence="3 6">NBRC 15719</strain>
    </source>
</reference>
<sequence length="413" mass="46932">MSHQGLPLISIITPSFNQAGFIKQTIESVLMQDYPHIEHIVVDGGSTDGTLDTLRSYHYLGERFRYVSEPDRGQSDAINKGLNMAKGEIIGWLNSDDTYLPGAVSKAMHALTLNPAWSMVYGNAYHIDEKSKFISVYPTKPFTRQGLFSFCIICQPSAFVRKDVFQAVGGVDEALHYCMDYDLWMRISKTHQVGHIGDFLAASRLHAACKSIALEIELGLPEILKTSIRHFGAVANDWLYHFLTHYPQKGVYWFLDLFKAHKIFGNTPILVDSNRYPNSWIPPRYRLSLYVDPLRPMQALLIKGVNLLFNQPVHAHVLINNVPSTFHVIPVGQFETCITLPVHDPESTVELVCSRQQIISFPEDESIRQSVSFQVQHVFPLSADEHQFYLQYKKNPQQVAGWLLKNRHPIPSL</sequence>
<evidence type="ECO:0000313" key="4">
    <source>
        <dbReference type="EMBL" id="KNB73832.1"/>
    </source>
</evidence>
<dbReference type="STRING" id="54915.ADS79_07845"/>
<dbReference type="SUPFAM" id="SSF53448">
    <property type="entry name" value="Nucleotide-diphospho-sugar transferases"/>
    <property type="match status" value="1"/>
</dbReference>
<comment type="caution">
    <text evidence="4">The sequence shown here is derived from an EMBL/GenBank/DDBJ whole genome shotgun (WGS) entry which is preliminary data.</text>
</comment>
<organism evidence="4 5">
    <name type="scientific">Brevibacillus reuszeri</name>
    <dbReference type="NCBI Taxonomy" id="54915"/>
    <lineage>
        <taxon>Bacteria</taxon>
        <taxon>Bacillati</taxon>
        <taxon>Bacillota</taxon>
        <taxon>Bacilli</taxon>
        <taxon>Bacillales</taxon>
        <taxon>Paenibacillaceae</taxon>
        <taxon>Brevibacillus</taxon>
    </lineage>
</organism>
<keyword evidence="6" id="KW-1185">Reference proteome</keyword>
<evidence type="ECO:0000259" key="2">
    <source>
        <dbReference type="Pfam" id="PF00535"/>
    </source>
</evidence>
<dbReference type="PANTHER" id="PTHR22916:SF3">
    <property type="entry name" value="UDP-GLCNAC:BETAGAL BETA-1,3-N-ACETYLGLUCOSAMINYLTRANSFERASE-LIKE PROTEIN 1"/>
    <property type="match status" value="1"/>
</dbReference>
<reference evidence="5" key="1">
    <citation type="submission" date="2015-07" db="EMBL/GenBank/DDBJ databases">
        <title>Genome sequencing project for genomic taxonomy and phylogenomics of Bacillus-like bacteria.</title>
        <authorList>
            <person name="Liu B."/>
            <person name="Wang J."/>
            <person name="Zhu Y."/>
            <person name="Liu G."/>
            <person name="Chen Q."/>
            <person name="Chen Z."/>
            <person name="Lan J."/>
            <person name="Che J."/>
            <person name="Ge C."/>
            <person name="Shi H."/>
            <person name="Pan Z."/>
            <person name="Liu X."/>
        </authorList>
    </citation>
    <scope>NUCLEOTIDE SEQUENCE [LARGE SCALE GENOMIC DNA]</scope>
    <source>
        <strain evidence="5">DSM 9887</strain>
    </source>
</reference>